<dbReference type="SUPFAM" id="SSF56784">
    <property type="entry name" value="HAD-like"/>
    <property type="match status" value="1"/>
</dbReference>
<dbReference type="Gene3D" id="1.10.150.240">
    <property type="entry name" value="Putative phosphatase, domain 2"/>
    <property type="match status" value="1"/>
</dbReference>
<dbReference type="RefSeq" id="WP_139716680.1">
    <property type="nucleotide sequence ID" value="NZ_CP040871.1"/>
</dbReference>
<dbReference type="PRINTS" id="PR00413">
    <property type="entry name" value="HADHALOGNASE"/>
</dbReference>
<dbReference type="InterPro" id="IPR006439">
    <property type="entry name" value="HAD-SF_hydro_IA"/>
</dbReference>
<reference evidence="4 5" key="1">
    <citation type="submission" date="2019-06" db="EMBL/GenBank/DDBJ databases">
        <title>Thermomonas aquatica sp. nov., isolated from an industrial wastewater treatment plant.</title>
        <authorList>
            <person name="Jeon J.H."/>
            <person name="Park D.-S."/>
        </authorList>
    </citation>
    <scope>NUCLEOTIDE SEQUENCE [LARGE SCALE GENOMIC DNA]</scope>
    <source>
        <strain evidence="4 5">SY21</strain>
    </source>
</reference>
<dbReference type="SFLD" id="SFLDS00003">
    <property type="entry name" value="Haloacid_Dehalogenase"/>
    <property type="match status" value="1"/>
</dbReference>
<proteinExistence type="inferred from homology"/>
<gene>
    <name evidence="4" type="ORF">FHQ07_10080</name>
</gene>
<evidence type="ECO:0000256" key="1">
    <source>
        <dbReference type="ARBA" id="ARBA00006171"/>
    </source>
</evidence>
<dbReference type="Gene3D" id="3.40.50.1000">
    <property type="entry name" value="HAD superfamily/HAD-like"/>
    <property type="match status" value="1"/>
</dbReference>
<organism evidence="4 5">
    <name type="scientific">Thermomonas aquatica</name>
    <dbReference type="NCBI Taxonomy" id="2202149"/>
    <lineage>
        <taxon>Bacteria</taxon>
        <taxon>Pseudomonadati</taxon>
        <taxon>Pseudomonadota</taxon>
        <taxon>Gammaproteobacteria</taxon>
        <taxon>Lysobacterales</taxon>
        <taxon>Lysobacteraceae</taxon>
        <taxon>Thermomonas</taxon>
    </lineage>
</organism>
<dbReference type="InterPro" id="IPR036412">
    <property type="entry name" value="HAD-like_sf"/>
</dbReference>
<dbReference type="OrthoDB" id="9800058at2"/>
<dbReference type="SFLD" id="SFLDG01129">
    <property type="entry name" value="C1.5:_HAD__Beta-PGM__Phosphata"/>
    <property type="match status" value="1"/>
</dbReference>
<keyword evidence="3" id="KW-0378">Hydrolase</keyword>
<protein>
    <submittedName>
        <fullName evidence="4">HAD family phosphatase</fullName>
    </submittedName>
</protein>
<keyword evidence="5" id="KW-1185">Reference proteome</keyword>
<dbReference type="FunFam" id="3.40.50.1000:FF:000036">
    <property type="entry name" value="HAD family hydrolase"/>
    <property type="match status" value="1"/>
</dbReference>
<keyword evidence="2" id="KW-0479">Metal-binding</keyword>
<dbReference type="PANTHER" id="PTHR18901">
    <property type="entry name" value="2-DEOXYGLUCOSE-6-PHOSPHATE PHOSPHATASE 2"/>
    <property type="match status" value="1"/>
</dbReference>
<evidence type="ECO:0000256" key="2">
    <source>
        <dbReference type="ARBA" id="ARBA00022723"/>
    </source>
</evidence>
<dbReference type="PANTHER" id="PTHR18901:SF38">
    <property type="entry name" value="PSEUDOURIDINE-5'-PHOSPHATASE"/>
    <property type="match status" value="1"/>
</dbReference>
<dbReference type="Proteomes" id="UP000308149">
    <property type="component" value="Chromosome"/>
</dbReference>
<dbReference type="SFLD" id="SFLDG01135">
    <property type="entry name" value="C1.5.6:_HAD__Beta-PGM__Phospha"/>
    <property type="match status" value="1"/>
</dbReference>
<name>A0A5B7ZS62_9GAMM</name>
<dbReference type="EMBL" id="CP040871">
    <property type="protein sequence ID" value="QDA57629.1"/>
    <property type="molecule type" value="Genomic_DNA"/>
</dbReference>
<dbReference type="NCBIfam" id="TIGR01509">
    <property type="entry name" value="HAD-SF-IA-v3"/>
    <property type="match status" value="1"/>
</dbReference>
<accession>A0A5B7ZS62</accession>
<dbReference type="GO" id="GO:0016787">
    <property type="term" value="F:hydrolase activity"/>
    <property type="evidence" value="ECO:0007669"/>
    <property type="project" value="UniProtKB-KW"/>
</dbReference>
<dbReference type="InterPro" id="IPR023198">
    <property type="entry name" value="PGP-like_dom2"/>
</dbReference>
<evidence type="ECO:0000313" key="4">
    <source>
        <dbReference type="EMBL" id="QDA57629.1"/>
    </source>
</evidence>
<evidence type="ECO:0000313" key="5">
    <source>
        <dbReference type="Proteomes" id="UP000308149"/>
    </source>
</evidence>
<evidence type="ECO:0000256" key="3">
    <source>
        <dbReference type="ARBA" id="ARBA00022801"/>
    </source>
</evidence>
<dbReference type="InterPro" id="IPR023214">
    <property type="entry name" value="HAD_sf"/>
</dbReference>
<dbReference type="Pfam" id="PF00702">
    <property type="entry name" value="Hydrolase"/>
    <property type="match status" value="1"/>
</dbReference>
<sequence>MTAVAPLPFRPQAVLFDMDGLMLDSERAILDCLAQASAEQGHDLPYSLWLQMVGGSEAVCRGLLHQHLDPEPAQTLLDRAHALYEVVVDAGVPHRPGIVELLDWLQARGIPRAVATSTKRPLALRKLRAAGLLERFDAVCTSSDVAHPKPAPDIYLLAASTLGVDPLRCLVLEDSPTGVRAALAAGMTPVQVPDMLHPDEEVRGLRHRIVTSLGEAQRLLEARLATADPA</sequence>
<dbReference type="KEGG" id="thes:FHQ07_10080"/>
<dbReference type="AlphaFoldDB" id="A0A5B7ZS62"/>
<comment type="similarity">
    <text evidence="1">Belongs to the HAD-like hydrolase superfamily. CbbY/CbbZ/Gph/YieH family.</text>
</comment>
<dbReference type="CDD" id="cd07505">
    <property type="entry name" value="HAD_BPGM-like"/>
    <property type="match status" value="1"/>
</dbReference>
<dbReference type="GO" id="GO:0000287">
    <property type="term" value="F:magnesium ion binding"/>
    <property type="evidence" value="ECO:0007669"/>
    <property type="project" value="UniProtKB-ARBA"/>
</dbReference>